<name>A0ABD6ATJ1_9EURY</name>
<dbReference type="EMBL" id="JBHUDC010000003">
    <property type="protein sequence ID" value="MFD1513022.1"/>
    <property type="molecule type" value="Genomic_DNA"/>
</dbReference>
<dbReference type="AlphaFoldDB" id="A0ABD6ATJ1"/>
<keyword evidence="1" id="KW-0812">Transmembrane</keyword>
<organism evidence="2 3">
    <name type="scientific">Halomarina rubra</name>
    <dbReference type="NCBI Taxonomy" id="2071873"/>
    <lineage>
        <taxon>Archaea</taxon>
        <taxon>Methanobacteriati</taxon>
        <taxon>Methanobacteriota</taxon>
        <taxon>Stenosarchaea group</taxon>
        <taxon>Halobacteria</taxon>
        <taxon>Halobacteriales</taxon>
        <taxon>Natronomonadaceae</taxon>
        <taxon>Halomarina</taxon>
    </lineage>
</organism>
<dbReference type="RefSeq" id="WP_250872994.1">
    <property type="nucleotide sequence ID" value="NZ_JALXFV010000003.1"/>
</dbReference>
<accession>A0ABD6ATJ1</accession>
<feature type="transmembrane region" description="Helical" evidence="1">
    <location>
        <begin position="59"/>
        <end position="79"/>
    </location>
</feature>
<sequence>MAEDSLVALFVPLVVLVVTRLCDTVREMDLIAVHGQQSWRIPFIPGSARYGEIPALGRFTYIHAANYLIFTAVAVWLLFTPVPGSLAWPTTLFIAVIWALYPLLEVNEYDRITAHPFKQIPDSYRHHSVSVFANIGLIWWASTPMMQSLGVLETVLFGGVVTLSILWGIINFLNDLGDEILAVKEAGDM</sequence>
<evidence type="ECO:0000313" key="3">
    <source>
        <dbReference type="Proteomes" id="UP001597187"/>
    </source>
</evidence>
<proteinExistence type="predicted"/>
<feature type="transmembrane region" description="Helical" evidence="1">
    <location>
        <begin position="86"/>
        <end position="104"/>
    </location>
</feature>
<gene>
    <name evidence="2" type="ORF">ACFSBT_06980</name>
</gene>
<keyword evidence="1" id="KW-0472">Membrane</keyword>
<comment type="caution">
    <text evidence="2">The sequence shown here is derived from an EMBL/GenBank/DDBJ whole genome shotgun (WGS) entry which is preliminary data.</text>
</comment>
<feature type="transmembrane region" description="Helical" evidence="1">
    <location>
        <begin position="149"/>
        <end position="170"/>
    </location>
</feature>
<dbReference type="Proteomes" id="UP001597187">
    <property type="component" value="Unassembled WGS sequence"/>
</dbReference>
<keyword evidence="1" id="KW-1133">Transmembrane helix</keyword>
<evidence type="ECO:0000313" key="2">
    <source>
        <dbReference type="EMBL" id="MFD1513022.1"/>
    </source>
</evidence>
<keyword evidence="3" id="KW-1185">Reference proteome</keyword>
<protein>
    <submittedName>
        <fullName evidence="2">Uncharacterized protein</fullName>
    </submittedName>
</protein>
<reference evidence="2 3" key="1">
    <citation type="journal article" date="2019" name="Int. J. Syst. Evol. Microbiol.">
        <title>The Global Catalogue of Microorganisms (GCM) 10K type strain sequencing project: providing services to taxonomists for standard genome sequencing and annotation.</title>
        <authorList>
            <consortium name="The Broad Institute Genomics Platform"/>
            <consortium name="The Broad Institute Genome Sequencing Center for Infectious Disease"/>
            <person name="Wu L."/>
            <person name="Ma J."/>
        </authorList>
    </citation>
    <scope>NUCLEOTIDE SEQUENCE [LARGE SCALE GENOMIC DNA]</scope>
    <source>
        <strain evidence="2 3">CGMCC 1.12563</strain>
    </source>
</reference>
<evidence type="ECO:0000256" key="1">
    <source>
        <dbReference type="SAM" id="Phobius"/>
    </source>
</evidence>